<keyword evidence="9" id="KW-0539">Nucleus</keyword>
<evidence type="ECO:0000256" key="8">
    <source>
        <dbReference type="ARBA" id="ARBA00023163"/>
    </source>
</evidence>
<organism evidence="13">
    <name type="scientific">Pundamilia nyererei</name>
    <dbReference type="NCBI Taxonomy" id="303518"/>
    <lineage>
        <taxon>Eukaryota</taxon>
        <taxon>Metazoa</taxon>
        <taxon>Chordata</taxon>
        <taxon>Craniata</taxon>
        <taxon>Vertebrata</taxon>
        <taxon>Euteleostomi</taxon>
        <taxon>Actinopterygii</taxon>
        <taxon>Neopterygii</taxon>
        <taxon>Teleostei</taxon>
        <taxon>Neoteleostei</taxon>
        <taxon>Acanthomorphata</taxon>
        <taxon>Ovalentaria</taxon>
        <taxon>Cichlomorphae</taxon>
        <taxon>Cichliformes</taxon>
        <taxon>Cichlidae</taxon>
        <taxon>African cichlids</taxon>
        <taxon>Pseudocrenilabrinae</taxon>
        <taxon>Haplochromini</taxon>
        <taxon>Pundamilia</taxon>
    </lineage>
</organism>
<dbReference type="Gene3D" id="3.30.710.10">
    <property type="entry name" value="Potassium Channel Kv1.1, Chain A"/>
    <property type="match status" value="1"/>
</dbReference>
<evidence type="ECO:0000259" key="11">
    <source>
        <dbReference type="PROSITE" id="PS50097"/>
    </source>
</evidence>
<dbReference type="Ensembl" id="ENSPNYT00000000951.1">
    <property type="protein sequence ID" value="ENSPNYP00000000932.1"/>
    <property type="gene ID" value="ENSPNYG00000000773.1"/>
</dbReference>
<dbReference type="SUPFAM" id="SSF54695">
    <property type="entry name" value="POZ domain"/>
    <property type="match status" value="1"/>
</dbReference>
<dbReference type="InterPro" id="IPR000210">
    <property type="entry name" value="BTB/POZ_dom"/>
</dbReference>
<evidence type="ECO:0000256" key="10">
    <source>
        <dbReference type="PROSITE-ProRule" id="PRU00042"/>
    </source>
</evidence>
<dbReference type="GO" id="GO:0005634">
    <property type="term" value="C:nucleus"/>
    <property type="evidence" value="ECO:0007669"/>
    <property type="project" value="UniProtKB-SubCell"/>
</dbReference>
<evidence type="ECO:0000256" key="4">
    <source>
        <dbReference type="ARBA" id="ARBA00022771"/>
    </source>
</evidence>
<evidence type="ECO:0000256" key="7">
    <source>
        <dbReference type="ARBA" id="ARBA00023125"/>
    </source>
</evidence>
<dbReference type="InterPro" id="IPR013087">
    <property type="entry name" value="Znf_C2H2_type"/>
</dbReference>
<dbReference type="InterPro" id="IPR011333">
    <property type="entry name" value="SKP1/BTB/POZ_sf"/>
</dbReference>
<dbReference type="PROSITE" id="PS00028">
    <property type="entry name" value="ZINC_FINGER_C2H2_1"/>
    <property type="match status" value="1"/>
</dbReference>
<dbReference type="SUPFAM" id="SSF57667">
    <property type="entry name" value="beta-beta-alpha zinc fingers"/>
    <property type="match status" value="1"/>
</dbReference>
<proteinExistence type="predicted"/>
<keyword evidence="8" id="KW-0804">Transcription</keyword>
<dbReference type="GeneTree" id="ENSGT00940000174827"/>
<dbReference type="PROSITE" id="PS50097">
    <property type="entry name" value="BTB"/>
    <property type="match status" value="1"/>
</dbReference>
<protein>
    <submittedName>
        <fullName evidence="13">Heterogeneous nuclear ribonucleoprotein A0, like</fullName>
    </submittedName>
</protein>
<sequence length="159" mass="17682">MGSKAVQLTSGSHHEHILASLHDLRLQGQLSDVTVQVDYEGDVEEFHAHQVMLAASSGYFKKILLSPHASRDKLSLSNMHSEDFSAFLEFVYTGKVEVARHKIGSVQAAAEFLDCDDLLKVCGEAISPFACDECDARFTQKHMLAYHKRSHTGKTIIEH</sequence>
<keyword evidence="5" id="KW-0862">Zinc</keyword>
<dbReference type="AlphaFoldDB" id="A0A3B4ERB3"/>
<feature type="domain" description="BTB" evidence="11">
    <location>
        <begin position="31"/>
        <end position="100"/>
    </location>
</feature>
<dbReference type="Pfam" id="PF00651">
    <property type="entry name" value="BTB"/>
    <property type="match status" value="1"/>
</dbReference>
<keyword evidence="6" id="KW-0805">Transcription regulation</keyword>
<comment type="subcellular location">
    <subcellularLocation>
        <location evidence="1">Nucleus</location>
    </subcellularLocation>
</comment>
<feature type="domain" description="C2H2-type" evidence="12">
    <location>
        <begin position="129"/>
        <end position="156"/>
    </location>
</feature>
<dbReference type="InterPro" id="IPR036236">
    <property type="entry name" value="Znf_C2H2_sf"/>
</dbReference>
<keyword evidence="4 10" id="KW-0863">Zinc-finger</keyword>
<evidence type="ECO:0000313" key="13">
    <source>
        <dbReference type="Ensembl" id="ENSPNYP00000000932.1"/>
    </source>
</evidence>
<keyword evidence="7" id="KW-0238">DNA-binding</keyword>
<dbReference type="GO" id="GO:0000978">
    <property type="term" value="F:RNA polymerase II cis-regulatory region sequence-specific DNA binding"/>
    <property type="evidence" value="ECO:0007669"/>
    <property type="project" value="TreeGrafter"/>
</dbReference>
<evidence type="ECO:0000259" key="12">
    <source>
        <dbReference type="PROSITE" id="PS50157"/>
    </source>
</evidence>
<evidence type="ECO:0000256" key="1">
    <source>
        <dbReference type="ARBA" id="ARBA00004123"/>
    </source>
</evidence>
<dbReference type="PROSITE" id="PS50157">
    <property type="entry name" value="ZINC_FINGER_C2H2_2"/>
    <property type="match status" value="1"/>
</dbReference>
<dbReference type="SMART" id="SM00225">
    <property type="entry name" value="BTB"/>
    <property type="match status" value="1"/>
</dbReference>
<evidence type="ECO:0000256" key="6">
    <source>
        <dbReference type="ARBA" id="ARBA00023015"/>
    </source>
</evidence>
<dbReference type="PANTHER" id="PTHR46105">
    <property type="entry name" value="AGAP004733-PA"/>
    <property type="match status" value="1"/>
</dbReference>
<keyword evidence="2" id="KW-0479">Metal-binding</keyword>
<name>A0A3B4ERB3_9CICH</name>
<evidence type="ECO:0000256" key="5">
    <source>
        <dbReference type="ARBA" id="ARBA00022833"/>
    </source>
</evidence>
<keyword evidence="3" id="KW-0677">Repeat</keyword>
<evidence type="ECO:0000256" key="2">
    <source>
        <dbReference type="ARBA" id="ARBA00022723"/>
    </source>
</evidence>
<dbReference type="PANTHER" id="PTHR46105:SF5">
    <property type="entry name" value="ZINC FINGER AND BTB DOMAIN-CONTAINING PROTEIN 44 ISOFORM X1"/>
    <property type="match status" value="1"/>
</dbReference>
<dbReference type="STRING" id="303518.ENSPNYP00000000932"/>
<dbReference type="Gene3D" id="3.30.160.60">
    <property type="entry name" value="Classic Zinc Finger"/>
    <property type="match status" value="1"/>
</dbReference>
<accession>A0A3B4ERB3</accession>
<evidence type="ECO:0000256" key="9">
    <source>
        <dbReference type="ARBA" id="ARBA00023242"/>
    </source>
</evidence>
<dbReference type="InterPro" id="IPR050457">
    <property type="entry name" value="ZnFinger_BTB_dom_contain"/>
</dbReference>
<evidence type="ECO:0000256" key="3">
    <source>
        <dbReference type="ARBA" id="ARBA00022737"/>
    </source>
</evidence>
<reference evidence="13" key="1">
    <citation type="submission" date="2023-09" db="UniProtKB">
        <authorList>
            <consortium name="Ensembl"/>
        </authorList>
    </citation>
    <scope>IDENTIFICATION</scope>
</reference>
<dbReference type="FunFam" id="3.30.160.60:FF:000322">
    <property type="entry name" value="GDNF-inducible zinc finger protein 1"/>
    <property type="match status" value="1"/>
</dbReference>
<dbReference type="GO" id="GO:0000981">
    <property type="term" value="F:DNA-binding transcription factor activity, RNA polymerase II-specific"/>
    <property type="evidence" value="ECO:0007669"/>
    <property type="project" value="TreeGrafter"/>
</dbReference>
<dbReference type="GO" id="GO:0008270">
    <property type="term" value="F:zinc ion binding"/>
    <property type="evidence" value="ECO:0007669"/>
    <property type="project" value="UniProtKB-KW"/>
</dbReference>